<reference evidence="3" key="1">
    <citation type="journal article" date="2019" name="Int. J. Syst. Evol. Microbiol.">
        <title>The Global Catalogue of Microorganisms (GCM) 10K type strain sequencing project: providing services to taxonomists for standard genome sequencing and annotation.</title>
        <authorList>
            <consortium name="The Broad Institute Genomics Platform"/>
            <consortium name="The Broad Institute Genome Sequencing Center for Infectious Disease"/>
            <person name="Wu L."/>
            <person name="Ma J."/>
        </authorList>
    </citation>
    <scope>NUCLEOTIDE SEQUENCE [LARGE SCALE GENOMIC DNA]</scope>
    <source>
        <strain evidence="3">CCM 8653</strain>
    </source>
</reference>
<keyword evidence="3" id="KW-1185">Reference proteome</keyword>
<dbReference type="Pfam" id="PF07179">
    <property type="entry name" value="SseB"/>
    <property type="match status" value="1"/>
</dbReference>
<evidence type="ECO:0000259" key="1">
    <source>
        <dbReference type="Pfam" id="PF07179"/>
    </source>
</evidence>
<feature type="domain" description="SseB protein N-terminal" evidence="1">
    <location>
        <begin position="23"/>
        <end position="137"/>
    </location>
</feature>
<protein>
    <recommendedName>
        <fullName evidence="1">SseB protein N-terminal domain-containing protein</fullName>
    </recommendedName>
</protein>
<organism evidence="2 3">
    <name type="scientific">Isoptericola cucumis</name>
    <dbReference type="NCBI Taxonomy" id="1776856"/>
    <lineage>
        <taxon>Bacteria</taxon>
        <taxon>Bacillati</taxon>
        <taxon>Actinomycetota</taxon>
        <taxon>Actinomycetes</taxon>
        <taxon>Micrococcales</taxon>
        <taxon>Promicromonosporaceae</taxon>
        <taxon>Isoptericola</taxon>
    </lineage>
</organism>
<gene>
    <name evidence="2" type="ORF">GCM10007368_39360</name>
</gene>
<evidence type="ECO:0000313" key="2">
    <source>
        <dbReference type="EMBL" id="GGI12074.1"/>
    </source>
</evidence>
<comment type="caution">
    <text evidence="2">The sequence shown here is derived from an EMBL/GenBank/DDBJ whole genome shotgun (WGS) entry which is preliminary data.</text>
</comment>
<proteinExistence type="predicted"/>
<accession>A0ABQ2BB32</accession>
<dbReference type="EMBL" id="BMDG01000018">
    <property type="protein sequence ID" value="GGI12074.1"/>
    <property type="molecule type" value="Genomic_DNA"/>
</dbReference>
<dbReference type="Proteomes" id="UP000632535">
    <property type="component" value="Unassembled WGS sequence"/>
</dbReference>
<sequence>MTDTPRATPSSPRPDTRFGTGSALLATAAAAADRAAVGRALREDAVVVPVVHRDDGTPQVRVFPAQEDATRPYALCLFSTTDALASFLADDPVRAFSLRRRDSLLPFLHRHGATIDQVVVDPAGPHTMTLGVDEVEAALGPLPGSDDDPTGMADDTGAGISIDGLHAMATLDEPGGSRGIGIELNLPDHWALIDLDDAEQRDRQIRAIVKQQSAALGDRGAPLRRDLREQLGTVAERAAGAGGRVMAYLVLPGKEAALALNLTLYWHDLGPEAGGVSHLQRIHDRLQRGLGPDDALTTTETLSGPFLRHVRAAHGSPELGGQDVPLLLVDYWAPAPGAQSVARLAFSTPHVEIREAILGLTDRVLFATEWLMSEPGASPDLDEPARATR</sequence>
<dbReference type="InterPro" id="IPR009839">
    <property type="entry name" value="SseB_N"/>
</dbReference>
<dbReference type="RefSeq" id="WP_188525440.1">
    <property type="nucleotide sequence ID" value="NZ_BMDG01000018.1"/>
</dbReference>
<name>A0ABQ2BB32_9MICO</name>
<evidence type="ECO:0000313" key="3">
    <source>
        <dbReference type="Proteomes" id="UP000632535"/>
    </source>
</evidence>